<reference evidence="11 12" key="1">
    <citation type="submission" date="2018-05" db="EMBL/GenBank/DDBJ databases">
        <title>Genomic Encyclopedia of Type Strains, Phase IV (KMG-IV): sequencing the most valuable type-strain genomes for metagenomic binning, comparative biology and taxonomic classification.</title>
        <authorList>
            <person name="Goeker M."/>
        </authorList>
    </citation>
    <scope>NUCLEOTIDE SEQUENCE [LARGE SCALE GENOMIC DNA]</scope>
    <source>
        <strain evidence="11 12">DSM 28579</strain>
    </source>
</reference>
<evidence type="ECO:0000256" key="9">
    <source>
        <dbReference type="RuleBase" id="RU003811"/>
    </source>
</evidence>
<dbReference type="InterPro" id="IPR014445">
    <property type="entry name" value="Gln-dep_NAD_synthase"/>
</dbReference>
<dbReference type="SUPFAM" id="SSF56317">
    <property type="entry name" value="Carbon-nitrogen hydrolase"/>
    <property type="match status" value="1"/>
</dbReference>
<dbReference type="GO" id="GO:0005524">
    <property type="term" value="F:ATP binding"/>
    <property type="evidence" value="ECO:0007669"/>
    <property type="project" value="UniProtKB-UniRule"/>
</dbReference>
<feature type="active site" description="For glutaminase activity" evidence="7">
    <location>
        <position position="112"/>
    </location>
</feature>
<sequence length="549" mass="62193">MKIALAQLNYHIGNFQKNAKKIIDHIHKAKENRADLVVFSELAVCGYPPQDLLERSDFVEDTFACLDSIRKEVKDIAVIIGAPSLNPNSKGKNLYNSAYFIENEKIQLVQHKTLLPDYDVFDECRYFEPNDKFHTIKYKGYRIALTICEDLWDKLPQQNNFAKTELYTTSPLKRLMKDNPDIVINIAASPFSYDRDDTRTTILGDVCKKYGVPLVYVNQVGAHAELIFDGDSRVFSDKGEVKLQLPSFEEDFQIFDFEKIHEIDTLPLQKTNDMELIHDGLVLGVKDYFAKNGFKKALIGLSGGIDSAVTFVIVQRALGSENVHAILMPSEFSSDHSVDDAKKLAENVDVSYDIISIKKSYDAVVNTMTPVFKDLPFNVAEENIQARLRGLILMAYSNKFAHLVLNTSNKSEMAVGYGTLYGDMAGALSVLGDVYKTKVFELARYMNKDGEVVPEHTIVKPPSAELRPNQKDSDSLPDYDLLDKILYRFIEQNASIEDILQEGFAEDVVRRVIRLVNLNEYKRYQAAPVLRVTTKSFGIGRRIPLVHKF</sequence>
<evidence type="ECO:0000256" key="1">
    <source>
        <dbReference type="ARBA" id="ARBA00005188"/>
    </source>
</evidence>
<proteinExistence type="inferred from homology"/>
<feature type="active site" description="Nucleophile; for glutaminase activity" evidence="7">
    <location>
        <position position="148"/>
    </location>
</feature>
<dbReference type="Proteomes" id="UP000251835">
    <property type="component" value="Unassembled WGS sequence"/>
</dbReference>
<dbReference type="Gene3D" id="3.40.50.620">
    <property type="entry name" value="HUPs"/>
    <property type="match status" value="1"/>
</dbReference>
<dbReference type="InterPro" id="IPR003694">
    <property type="entry name" value="NAD_synthase"/>
</dbReference>
<comment type="similarity">
    <text evidence="2 7 8">In the C-terminal section; belongs to the NAD synthetase family.</text>
</comment>
<protein>
    <recommendedName>
        <fullName evidence="7 8">Glutamine-dependent NAD(+) synthetase</fullName>
        <ecNumber evidence="7 8">6.3.5.1</ecNumber>
    </recommendedName>
    <alternativeName>
        <fullName evidence="7 8">NAD(+) synthase [glutamine-hydrolyzing]</fullName>
    </alternativeName>
</protein>
<dbReference type="GO" id="GO:0009435">
    <property type="term" value="P:NAD+ biosynthetic process"/>
    <property type="evidence" value="ECO:0007669"/>
    <property type="project" value="UniProtKB-UniRule"/>
</dbReference>
<accession>A0A7L4URS6</accession>
<evidence type="ECO:0000256" key="5">
    <source>
        <dbReference type="ARBA" id="ARBA00022840"/>
    </source>
</evidence>
<dbReference type="EMBL" id="QENZ01000003">
    <property type="protein sequence ID" value="PVX52485.1"/>
    <property type="molecule type" value="Genomic_DNA"/>
</dbReference>
<dbReference type="Pfam" id="PF00795">
    <property type="entry name" value="CN_hydrolase"/>
    <property type="match status" value="1"/>
</dbReference>
<dbReference type="InterPro" id="IPR036526">
    <property type="entry name" value="C-N_Hydrolase_sf"/>
</dbReference>
<dbReference type="NCBIfam" id="NF010588">
    <property type="entry name" value="PRK13981.1"/>
    <property type="match status" value="1"/>
</dbReference>
<feature type="domain" description="CN hydrolase" evidence="10">
    <location>
        <begin position="1"/>
        <end position="259"/>
    </location>
</feature>
<dbReference type="RefSeq" id="WP_116496015.1">
    <property type="nucleotide sequence ID" value="NZ_QENZ01000003.1"/>
</dbReference>
<feature type="binding site" evidence="7">
    <location>
        <position position="118"/>
    </location>
    <ligand>
        <name>L-glutamine</name>
        <dbReference type="ChEBI" id="CHEBI:58359"/>
    </ligand>
</feature>
<dbReference type="PANTHER" id="PTHR23090">
    <property type="entry name" value="NH 3 /GLUTAMINE-DEPENDENT NAD + SYNTHETASE"/>
    <property type="match status" value="1"/>
</dbReference>
<dbReference type="PROSITE" id="PS50263">
    <property type="entry name" value="CN_HYDROLASE"/>
    <property type="match status" value="1"/>
</dbReference>
<dbReference type="UniPathway" id="UPA00253">
    <property type="reaction ID" value="UER00334"/>
</dbReference>
<dbReference type="AlphaFoldDB" id="A0A7L4URS6"/>
<organism evidence="11 12">
    <name type="scientific">Balneicella halophila</name>
    <dbReference type="NCBI Taxonomy" id="1537566"/>
    <lineage>
        <taxon>Bacteria</taxon>
        <taxon>Pseudomonadati</taxon>
        <taxon>Bacteroidota</taxon>
        <taxon>Bacteroidia</taxon>
        <taxon>Bacteroidales</taxon>
        <taxon>Balneicellaceae</taxon>
        <taxon>Balneicella</taxon>
    </lineage>
</organism>
<feature type="binding site" evidence="7">
    <location>
        <position position="383"/>
    </location>
    <ligand>
        <name>deamido-NAD(+)</name>
        <dbReference type="ChEBI" id="CHEBI:58437"/>
        <note>ligand shared between two neighboring subunits</note>
    </ligand>
</feature>
<evidence type="ECO:0000256" key="6">
    <source>
        <dbReference type="ARBA" id="ARBA00023027"/>
    </source>
</evidence>
<evidence type="ECO:0000313" key="12">
    <source>
        <dbReference type="Proteomes" id="UP000251835"/>
    </source>
</evidence>
<dbReference type="GO" id="GO:0005737">
    <property type="term" value="C:cytoplasm"/>
    <property type="evidence" value="ECO:0007669"/>
    <property type="project" value="InterPro"/>
</dbReference>
<dbReference type="FunFam" id="3.40.50.620:FF:000106">
    <property type="entry name" value="Glutamine-dependent NAD(+) synthetase"/>
    <property type="match status" value="1"/>
</dbReference>
<feature type="binding site" evidence="7">
    <location>
        <position position="189"/>
    </location>
    <ligand>
        <name>L-glutamine</name>
        <dbReference type="ChEBI" id="CHEBI:58359"/>
    </ligand>
</feature>
<keyword evidence="6 7" id="KW-0520">NAD</keyword>
<feature type="binding site" evidence="7">
    <location>
        <position position="412"/>
    </location>
    <ligand>
        <name>deamido-NAD(+)</name>
        <dbReference type="ChEBI" id="CHEBI:58437"/>
        <note>ligand shared between two neighboring subunits</note>
    </ligand>
</feature>
<dbReference type="InterPro" id="IPR022310">
    <property type="entry name" value="NAD/GMP_synthase"/>
</dbReference>
<dbReference type="HAMAP" id="MF_02090">
    <property type="entry name" value="NadE_glutamine_dep"/>
    <property type="match status" value="1"/>
</dbReference>
<gene>
    <name evidence="7" type="primary">nadE</name>
    <name evidence="11" type="ORF">C7377_0806</name>
</gene>
<dbReference type="SUPFAM" id="SSF52402">
    <property type="entry name" value="Adenine nucleotide alpha hydrolases-like"/>
    <property type="match status" value="1"/>
</dbReference>
<comment type="similarity">
    <text evidence="9">Belongs to the NAD synthetase family.</text>
</comment>
<dbReference type="CDD" id="cd07570">
    <property type="entry name" value="GAT_Gln-NAD-synth"/>
    <property type="match status" value="1"/>
</dbReference>
<evidence type="ECO:0000256" key="2">
    <source>
        <dbReference type="ARBA" id="ARBA00007145"/>
    </source>
</evidence>
<feature type="binding site" evidence="7">
    <location>
        <position position="407"/>
    </location>
    <ligand>
        <name>ATP</name>
        <dbReference type="ChEBI" id="CHEBI:30616"/>
    </ligand>
</feature>
<comment type="caution">
    <text evidence="11">The sequence shown here is derived from an EMBL/GenBank/DDBJ whole genome shotgun (WGS) entry which is preliminary data.</text>
</comment>
<evidence type="ECO:0000259" key="10">
    <source>
        <dbReference type="PROSITE" id="PS50263"/>
    </source>
</evidence>
<dbReference type="Pfam" id="PF02540">
    <property type="entry name" value="NAD_synthase"/>
    <property type="match status" value="1"/>
</dbReference>
<dbReference type="InterPro" id="IPR014729">
    <property type="entry name" value="Rossmann-like_a/b/a_fold"/>
</dbReference>
<dbReference type="CDD" id="cd00553">
    <property type="entry name" value="NAD_synthase"/>
    <property type="match status" value="1"/>
</dbReference>
<feature type="binding site" evidence="7">
    <location>
        <position position="195"/>
    </location>
    <ligand>
        <name>L-glutamine</name>
        <dbReference type="ChEBI" id="CHEBI:58359"/>
    </ligand>
</feature>
<keyword evidence="12" id="KW-1185">Reference proteome</keyword>
<comment type="pathway">
    <text evidence="1 7 8">Cofactor biosynthesis; NAD(+) biosynthesis; NAD(+) from deamido-NAD(+) (L-Gln route): step 1/1.</text>
</comment>
<dbReference type="GO" id="GO:0003952">
    <property type="term" value="F:NAD+ synthase (glutamine-hydrolyzing) activity"/>
    <property type="evidence" value="ECO:0007669"/>
    <property type="project" value="UniProtKB-UniRule"/>
</dbReference>
<dbReference type="Gene3D" id="3.60.110.10">
    <property type="entry name" value="Carbon-nitrogen hydrolase"/>
    <property type="match status" value="1"/>
</dbReference>
<evidence type="ECO:0000256" key="8">
    <source>
        <dbReference type="PIRNR" id="PIRNR006630"/>
    </source>
</evidence>
<evidence type="ECO:0000256" key="3">
    <source>
        <dbReference type="ARBA" id="ARBA00022598"/>
    </source>
</evidence>
<comment type="function">
    <text evidence="7">Catalyzes the ATP-dependent amidation of deamido-NAD to form NAD. Uses L-glutamine as a nitrogen source.</text>
</comment>
<dbReference type="PANTHER" id="PTHR23090:SF9">
    <property type="entry name" value="GLUTAMINE-DEPENDENT NAD(+) SYNTHETASE"/>
    <property type="match status" value="1"/>
</dbReference>
<evidence type="ECO:0000256" key="4">
    <source>
        <dbReference type="ARBA" id="ARBA00022741"/>
    </source>
</evidence>
<dbReference type="OrthoDB" id="9803818at2"/>
<comment type="caution">
    <text evidence="7">Lacks conserved residue(s) required for the propagation of feature annotation.</text>
</comment>
<comment type="catalytic activity">
    <reaction evidence="7 8">
        <text>deamido-NAD(+) + L-glutamine + ATP + H2O = L-glutamate + AMP + diphosphate + NAD(+) + H(+)</text>
        <dbReference type="Rhea" id="RHEA:24384"/>
        <dbReference type="ChEBI" id="CHEBI:15377"/>
        <dbReference type="ChEBI" id="CHEBI:15378"/>
        <dbReference type="ChEBI" id="CHEBI:29985"/>
        <dbReference type="ChEBI" id="CHEBI:30616"/>
        <dbReference type="ChEBI" id="CHEBI:33019"/>
        <dbReference type="ChEBI" id="CHEBI:57540"/>
        <dbReference type="ChEBI" id="CHEBI:58359"/>
        <dbReference type="ChEBI" id="CHEBI:58437"/>
        <dbReference type="ChEBI" id="CHEBI:456215"/>
        <dbReference type="EC" id="6.3.5.1"/>
    </reaction>
</comment>
<keyword evidence="3 7" id="KW-0436">Ligase</keyword>
<evidence type="ECO:0000256" key="7">
    <source>
        <dbReference type="HAMAP-Rule" id="MF_02090"/>
    </source>
</evidence>
<dbReference type="GO" id="GO:0008795">
    <property type="term" value="F:NAD+ synthase activity"/>
    <property type="evidence" value="ECO:0007669"/>
    <property type="project" value="UniProtKB-UniRule"/>
</dbReference>
<dbReference type="PIRSF" id="PIRSF006630">
    <property type="entry name" value="NADS_GAT"/>
    <property type="match status" value="1"/>
</dbReference>
<dbReference type="InterPro" id="IPR003010">
    <property type="entry name" value="C-N_Hydrolase"/>
</dbReference>
<dbReference type="NCBIfam" id="TIGR00552">
    <property type="entry name" value="nadE"/>
    <property type="match status" value="1"/>
</dbReference>
<dbReference type="EC" id="6.3.5.1" evidence="7 8"/>
<keyword evidence="5 7" id="KW-0067">ATP-binding</keyword>
<feature type="binding site" evidence="7">
    <location>
        <position position="522"/>
    </location>
    <ligand>
        <name>deamido-NAD(+)</name>
        <dbReference type="ChEBI" id="CHEBI:58437"/>
        <note>ligand shared between two neighboring subunits</note>
    </ligand>
</feature>
<dbReference type="GO" id="GO:0004359">
    <property type="term" value="F:glutaminase activity"/>
    <property type="evidence" value="ECO:0007669"/>
    <property type="project" value="InterPro"/>
</dbReference>
<name>A0A7L4URS6_BALHA</name>
<feature type="binding site" evidence="7">
    <location>
        <begin position="300"/>
        <end position="307"/>
    </location>
    <ligand>
        <name>ATP</name>
        <dbReference type="ChEBI" id="CHEBI:30616"/>
    </ligand>
</feature>
<evidence type="ECO:0000313" key="11">
    <source>
        <dbReference type="EMBL" id="PVX52485.1"/>
    </source>
</evidence>
<keyword evidence="4 7" id="KW-0547">Nucleotide-binding</keyword>
<feature type="active site" description="Proton acceptor; for glutaminase activity" evidence="7">
    <location>
        <position position="41"/>
    </location>
</feature>